<gene>
    <name evidence="2" type="primary">folB</name>
    <name evidence="2" type="ordered locus">ACIS_00746</name>
</gene>
<keyword evidence="3" id="KW-1185">Reference proteome</keyword>
<sequence length="120" mass="12723">MVFQLSIEGLSVYMQIGVHGWEKAVKQKVLVDVNLSYLAKPGAIICYSSLKKLVIAAASEAHGHELLEDVAKDLVGCIVKDYPVVSECTVKLSKPTASCMQGGGTSVAVFWKAGSLSAPL</sequence>
<dbReference type="SMART" id="SM00905">
    <property type="entry name" value="FolB"/>
    <property type="match status" value="1"/>
</dbReference>
<feature type="domain" description="Dihydroneopterin aldolase/epimerase" evidence="1">
    <location>
        <begin position="5"/>
        <end position="111"/>
    </location>
</feature>
<dbReference type="KEGG" id="acn:ACIS_00746"/>
<dbReference type="OrthoDB" id="9810587at2"/>
<reference evidence="2 3" key="1">
    <citation type="journal article" date="2010" name="J. Bacteriol.">
        <title>Complete genome sequence of Anaplasma marginale subsp. centrale.</title>
        <authorList>
            <person name="Herndon D.R."/>
            <person name="Palmer G.H."/>
            <person name="Shkap V."/>
            <person name="Knowles D.P. Jr."/>
            <person name="Brayton K.A."/>
        </authorList>
    </citation>
    <scope>NUCLEOTIDE SEQUENCE [LARGE SCALE GENOMIC DNA]</scope>
    <source>
        <strain evidence="2 3">Israel</strain>
    </source>
</reference>
<protein>
    <submittedName>
        <fullName evidence="2">Dihydroneopterin aldolase</fullName>
        <ecNumber evidence="2">4.1.2.25</ecNumber>
    </submittedName>
</protein>
<dbReference type="RefSeq" id="WP_012880758.1">
    <property type="nucleotide sequence ID" value="NC_013532.1"/>
</dbReference>
<evidence type="ECO:0000313" key="3">
    <source>
        <dbReference type="Proteomes" id="UP000000630"/>
    </source>
</evidence>
<dbReference type="Pfam" id="PF02152">
    <property type="entry name" value="FolB"/>
    <property type="match status" value="1"/>
</dbReference>
<dbReference type="Gene3D" id="3.30.1130.10">
    <property type="match status" value="1"/>
</dbReference>
<name>D1AUS4_ANACI</name>
<dbReference type="GO" id="GO:0004150">
    <property type="term" value="F:dihydroneopterin aldolase activity"/>
    <property type="evidence" value="ECO:0007669"/>
    <property type="project" value="UniProtKB-EC"/>
</dbReference>
<dbReference type="NCBIfam" id="TIGR00526">
    <property type="entry name" value="folB_dom"/>
    <property type="match status" value="1"/>
</dbReference>
<dbReference type="SUPFAM" id="SSF55620">
    <property type="entry name" value="Tetrahydrobiopterin biosynthesis enzymes-like"/>
    <property type="match status" value="1"/>
</dbReference>
<dbReference type="HOGENOM" id="CLU_2044787_0_0_5"/>
<dbReference type="AlphaFoldDB" id="D1AUS4"/>
<dbReference type="InterPro" id="IPR043133">
    <property type="entry name" value="GTP-CH-I_C/QueF"/>
</dbReference>
<keyword evidence="2" id="KW-0456">Lyase</keyword>
<dbReference type="EC" id="4.1.2.25" evidence="2"/>
<dbReference type="GO" id="GO:0006760">
    <property type="term" value="P:folic acid-containing compound metabolic process"/>
    <property type="evidence" value="ECO:0007669"/>
    <property type="project" value="InterPro"/>
</dbReference>
<dbReference type="eggNOG" id="COG1539">
    <property type="taxonomic scope" value="Bacteria"/>
</dbReference>
<evidence type="ECO:0000259" key="1">
    <source>
        <dbReference type="SMART" id="SM00905"/>
    </source>
</evidence>
<organism evidence="2 3">
    <name type="scientific">Anaplasma centrale (strain Israel)</name>
    <name type="common">Anaplasma marginale subsp. centrale (strain Israel)</name>
    <dbReference type="NCBI Taxonomy" id="574556"/>
    <lineage>
        <taxon>Bacteria</taxon>
        <taxon>Pseudomonadati</taxon>
        <taxon>Pseudomonadota</taxon>
        <taxon>Alphaproteobacteria</taxon>
        <taxon>Rickettsiales</taxon>
        <taxon>Anaplasmataceae</taxon>
        <taxon>Anaplasma</taxon>
    </lineage>
</organism>
<proteinExistence type="predicted"/>
<dbReference type="EMBL" id="CP001759">
    <property type="protein sequence ID" value="ACZ49302.1"/>
    <property type="molecule type" value="Genomic_DNA"/>
</dbReference>
<evidence type="ECO:0000313" key="2">
    <source>
        <dbReference type="EMBL" id="ACZ49302.1"/>
    </source>
</evidence>
<dbReference type="STRING" id="574556.ACIS_00746"/>
<dbReference type="InterPro" id="IPR006157">
    <property type="entry name" value="FolB_dom"/>
</dbReference>
<dbReference type="Proteomes" id="UP000000630">
    <property type="component" value="Chromosome"/>
</dbReference>
<accession>D1AUS4</accession>